<keyword evidence="2" id="KW-1185">Reference proteome</keyword>
<dbReference type="RefSeq" id="WP_282198071.1">
    <property type="nucleotide sequence ID" value="NZ_BOQE01000001.1"/>
</dbReference>
<reference evidence="1" key="1">
    <citation type="journal article" date="2023" name="Int. J. Syst. Evol. Microbiol.">
        <title>Collibacillus ludicampi gen. nov., sp. nov., a new soil bacterium of the family Alicyclobacillaceae.</title>
        <authorList>
            <person name="Jojima T."/>
            <person name="Ioku Y."/>
            <person name="Fukuta Y."/>
            <person name="Shirasaka N."/>
            <person name="Matsumura Y."/>
            <person name="Mori M."/>
        </authorList>
    </citation>
    <scope>NUCLEOTIDE SEQUENCE</scope>
    <source>
        <strain evidence="1">TP075</strain>
    </source>
</reference>
<accession>A0AAV4LBF3</accession>
<dbReference type="AlphaFoldDB" id="A0AAV4LBF3"/>
<dbReference type="Proteomes" id="UP001057291">
    <property type="component" value="Unassembled WGS sequence"/>
</dbReference>
<evidence type="ECO:0000313" key="2">
    <source>
        <dbReference type="Proteomes" id="UP001057291"/>
    </source>
</evidence>
<evidence type="ECO:0000313" key="1">
    <source>
        <dbReference type="EMBL" id="GIM44817.1"/>
    </source>
</evidence>
<protein>
    <submittedName>
        <fullName evidence="1">Uncharacterized protein</fullName>
    </submittedName>
</protein>
<organism evidence="1 2">
    <name type="scientific">Collibacillus ludicampi</name>
    <dbReference type="NCBI Taxonomy" id="2771369"/>
    <lineage>
        <taxon>Bacteria</taxon>
        <taxon>Bacillati</taxon>
        <taxon>Bacillota</taxon>
        <taxon>Bacilli</taxon>
        <taxon>Bacillales</taxon>
        <taxon>Alicyclobacillaceae</taxon>
        <taxon>Collibacillus</taxon>
    </lineage>
</organism>
<comment type="caution">
    <text evidence="1">The sequence shown here is derived from an EMBL/GenBank/DDBJ whole genome shotgun (WGS) entry which is preliminary data.</text>
</comment>
<gene>
    <name evidence="1" type="ORF">DNHGIG_03660</name>
</gene>
<dbReference type="EMBL" id="BOQE01000001">
    <property type="protein sequence ID" value="GIM44817.1"/>
    <property type="molecule type" value="Genomic_DNA"/>
</dbReference>
<proteinExistence type="predicted"/>
<name>A0AAV4LBF3_9BACL</name>
<sequence length="145" mass="16590">MIVNRERFLELLEQITPEQQEDLLRLMEKWAAMPKPGHNATDGELSPSHSVLSNPILSKEWHCLSALKKVVEKHFPAQIELAYIAFHPDLNSISTAKTKPAARKMYALEAAYELKSILEHSPDSDLLDEDVLKTLHDYLHLKHDD</sequence>